<name>A0ACB9SUN0_HOLOL</name>
<dbReference type="Proteomes" id="UP001056778">
    <property type="component" value="Chromosome 7"/>
</dbReference>
<evidence type="ECO:0000313" key="2">
    <source>
        <dbReference type="Proteomes" id="UP001056778"/>
    </source>
</evidence>
<comment type="caution">
    <text evidence="1">The sequence shown here is derived from an EMBL/GenBank/DDBJ whole genome shotgun (WGS) entry which is preliminary data.</text>
</comment>
<reference evidence="1" key="1">
    <citation type="submission" date="2022-04" db="EMBL/GenBank/DDBJ databases">
        <title>Chromosome-scale genome assembly of Holotrichia oblita Faldermann.</title>
        <authorList>
            <person name="Rongchong L."/>
        </authorList>
    </citation>
    <scope>NUCLEOTIDE SEQUENCE</scope>
    <source>
        <strain evidence="1">81SQS9</strain>
    </source>
</reference>
<proteinExistence type="predicted"/>
<sequence>MTSTHVYLGVRLAQNDYKRIEMENADLDMKVDLFKDQITKRIGVAKHLIELIYCGIILEDDKSLSSCGVKHGVTLHVLKKTIPREPIPPRPVTEADIQELVLAFRAFMISPIYRTALQRLSRPEVLETIKAATPGLADDPVAIAIIQDPELIVQLSDLDTVKRIATHHPSLIEAANHIAAHVHEETASVNNSRAGTSTGYSYSLEALSDDDDDEMESTQNDPPREGHPLTRNTSYGTITAAQLADAILSSTQNLNFGVGNSALSTPQPTQGAATAQPTTPGSGGNVITNEMFLNAIQHAFSTTPAAATLGSPAANDSFNAGNNAPETMETLRTRLQSQLRQMREMGLTNESLNLRALQITSGDVQGAVELVFNGAIE</sequence>
<accession>A0ACB9SUN0</accession>
<gene>
    <name evidence="1" type="ORF">MML48_7g00001735</name>
</gene>
<evidence type="ECO:0000313" key="1">
    <source>
        <dbReference type="EMBL" id="KAI4457757.1"/>
    </source>
</evidence>
<organism evidence="1 2">
    <name type="scientific">Holotrichia oblita</name>
    <name type="common">Chafer beetle</name>
    <dbReference type="NCBI Taxonomy" id="644536"/>
    <lineage>
        <taxon>Eukaryota</taxon>
        <taxon>Metazoa</taxon>
        <taxon>Ecdysozoa</taxon>
        <taxon>Arthropoda</taxon>
        <taxon>Hexapoda</taxon>
        <taxon>Insecta</taxon>
        <taxon>Pterygota</taxon>
        <taxon>Neoptera</taxon>
        <taxon>Endopterygota</taxon>
        <taxon>Coleoptera</taxon>
        <taxon>Polyphaga</taxon>
        <taxon>Scarabaeiformia</taxon>
        <taxon>Scarabaeidae</taxon>
        <taxon>Melolonthinae</taxon>
        <taxon>Holotrichia</taxon>
    </lineage>
</organism>
<protein>
    <submittedName>
        <fullName evidence="1">Ubiquilin</fullName>
    </submittedName>
</protein>
<keyword evidence="2" id="KW-1185">Reference proteome</keyword>
<dbReference type="EMBL" id="CM043021">
    <property type="protein sequence ID" value="KAI4457757.1"/>
    <property type="molecule type" value="Genomic_DNA"/>
</dbReference>